<sequence length="167" mass="19020">MTKVPINPGILFAEKIGIFYPEPCDPFENAIWAAEFAEVFRQLAERFEEQHAAVIDRICIEGLTSVHYTIETPYTFTRMVDTGKLRRDLPEVFEKIVFIRSCDAEKILGRRHLYDLAKAASPDRVIAFEQVNLGDLRQVLAEGEIPAYISVVKKPQLPMIVPLGETR</sequence>
<organism evidence="1 2">
    <name type="scientific">Methanorbis rubei</name>
    <dbReference type="NCBI Taxonomy" id="3028300"/>
    <lineage>
        <taxon>Archaea</taxon>
        <taxon>Methanobacteriati</taxon>
        <taxon>Methanobacteriota</taxon>
        <taxon>Stenosarchaea group</taxon>
        <taxon>Methanomicrobia</taxon>
        <taxon>Methanomicrobiales</taxon>
        <taxon>Methanocorpusculaceae</taxon>
        <taxon>Methanorbis</taxon>
    </lineage>
</organism>
<dbReference type="Proteomes" id="UP001283212">
    <property type="component" value="Unassembled WGS sequence"/>
</dbReference>
<reference evidence="1 2" key="1">
    <citation type="submission" date="2023-06" db="EMBL/GenBank/DDBJ databases">
        <title>Genome sequence of Methancorpusculaceae sp. Cs1.</title>
        <authorList>
            <person name="Protasov E."/>
            <person name="Platt K."/>
            <person name="Poehlein A."/>
            <person name="Daniel R."/>
            <person name="Brune A."/>
        </authorList>
    </citation>
    <scope>NUCLEOTIDE SEQUENCE [LARGE SCALE GENOMIC DNA]</scope>
    <source>
        <strain evidence="1 2">Cs1</strain>
    </source>
</reference>
<keyword evidence="2" id="KW-1185">Reference proteome</keyword>
<evidence type="ECO:0000313" key="2">
    <source>
        <dbReference type="Proteomes" id="UP001283212"/>
    </source>
</evidence>
<name>A0AAE4MFV7_9EURY</name>
<proteinExistence type="predicted"/>
<protein>
    <submittedName>
        <fullName evidence="1">Uncharacterized protein</fullName>
    </submittedName>
</protein>
<gene>
    <name evidence="1" type="ORF">McpCs1_08670</name>
</gene>
<accession>A0AAE4MFV7</accession>
<dbReference type="AlphaFoldDB" id="A0AAE4MFV7"/>
<evidence type="ECO:0000313" key="1">
    <source>
        <dbReference type="EMBL" id="MDV0443489.1"/>
    </source>
</evidence>
<dbReference type="EMBL" id="JAWDKB010000003">
    <property type="protein sequence ID" value="MDV0443489.1"/>
    <property type="molecule type" value="Genomic_DNA"/>
</dbReference>
<comment type="caution">
    <text evidence="1">The sequence shown here is derived from an EMBL/GenBank/DDBJ whole genome shotgun (WGS) entry which is preliminary data.</text>
</comment>
<dbReference type="RefSeq" id="WP_338096014.1">
    <property type="nucleotide sequence ID" value="NZ_JAWDKB010000003.1"/>
</dbReference>